<dbReference type="InterPro" id="IPR002575">
    <property type="entry name" value="Aminoglycoside_PTrfase"/>
</dbReference>
<evidence type="ECO:0000259" key="1">
    <source>
        <dbReference type="Pfam" id="PF01636"/>
    </source>
</evidence>
<dbReference type="RefSeq" id="WP_066193644.1">
    <property type="nucleotide sequence ID" value="NZ_JAMAUX010000001.1"/>
</dbReference>
<accession>A0A2N0ZMM5</accession>
<evidence type="ECO:0000313" key="2">
    <source>
        <dbReference type="EMBL" id="PKG30765.1"/>
    </source>
</evidence>
<dbReference type="InterPro" id="IPR011009">
    <property type="entry name" value="Kinase-like_dom_sf"/>
</dbReference>
<protein>
    <submittedName>
        <fullName evidence="2">Aminoglycoside phosphotransferase family protein</fullName>
    </submittedName>
</protein>
<evidence type="ECO:0000313" key="3">
    <source>
        <dbReference type="Proteomes" id="UP000233343"/>
    </source>
</evidence>
<keyword evidence="2" id="KW-0808">Transferase</keyword>
<dbReference type="SUPFAM" id="SSF56112">
    <property type="entry name" value="Protein kinase-like (PK-like)"/>
    <property type="match status" value="1"/>
</dbReference>
<organism evidence="2 3">
    <name type="scientific">Cytobacillus horneckiae</name>
    <dbReference type="NCBI Taxonomy" id="549687"/>
    <lineage>
        <taxon>Bacteria</taxon>
        <taxon>Bacillati</taxon>
        <taxon>Bacillota</taxon>
        <taxon>Bacilli</taxon>
        <taxon>Bacillales</taxon>
        <taxon>Bacillaceae</taxon>
        <taxon>Cytobacillus</taxon>
    </lineage>
</organism>
<comment type="caution">
    <text evidence="2">The sequence shown here is derived from an EMBL/GenBank/DDBJ whole genome shotgun (WGS) entry which is preliminary data.</text>
</comment>
<dbReference type="Proteomes" id="UP000233343">
    <property type="component" value="Unassembled WGS sequence"/>
</dbReference>
<dbReference type="Gene3D" id="3.30.200.20">
    <property type="entry name" value="Phosphorylase Kinase, domain 1"/>
    <property type="match status" value="1"/>
</dbReference>
<dbReference type="InterPro" id="IPR051678">
    <property type="entry name" value="AGP_Transferase"/>
</dbReference>
<feature type="domain" description="Aminoglycoside phosphotransferase" evidence="1">
    <location>
        <begin position="25"/>
        <end position="240"/>
    </location>
</feature>
<dbReference type="PANTHER" id="PTHR21310:SF42">
    <property type="entry name" value="BIFUNCTIONAL AAC_APH"/>
    <property type="match status" value="1"/>
</dbReference>
<proteinExistence type="predicted"/>
<dbReference type="GO" id="GO:0004672">
    <property type="term" value="F:protein kinase activity"/>
    <property type="evidence" value="ECO:0007669"/>
    <property type="project" value="InterPro"/>
</dbReference>
<gene>
    <name evidence="2" type="ORF">CWS20_01415</name>
</gene>
<dbReference type="EMBL" id="PISD01000005">
    <property type="protein sequence ID" value="PKG30765.1"/>
    <property type="molecule type" value="Genomic_DNA"/>
</dbReference>
<dbReference type="PROSITE" id="PS00109">
    <property type="entry name" value="PROTEIN_KINASE_TYR"/>
    <property type="match status" value="1"/>
</dbReference>
<dbReference type="Pfam" id="PF01636">
    <property type="entry name" value="APH"/>
    <property type="match status" value="1"/>
</dbReference>
<dbReference type="Gene3D" id="3.90.1200.10">
    <property type="match status" value="1"/>
</dbReference>
<dbReference type="InterPro" id="IPR008266">
    <property type="entry name" value="Tyr_kinase_AS"/>
</dbReference>
<dbReference type="AlphaFoldDB" id="A0A2N0ZMM5"/>
<keyword evidence="3" id="KW-1185">Reference proteome</keyword>
<name>A0A2N0ZMM5_9BACI</name>
<sequence length="290" mass="33486">MNEQELILLLQEQIPDLKIESIAVNQMGWDNDIFIVNDAHVFRLPKKPELTKTIEIEKRLLELLHAKNPKMLIPAYEFLYNEKGERIGTSHRYIHGKNLTLIDSSMDLKASAQLLGDFLTKLHQIEVGEARAFGLKEIHNEQYWNNLYQTLEKCVFPFLSKKEQHLVSFIFEHADFHPENKTVIHGDLTAANMIYDDESKKITGIIDFTDAQISDPAFDFAGIYWDFGAAFTMEVLKNYCGTAPTELILKRVGQFYGLQPVFHEWIYTVKKGKHLDPSDGLMKISKRQNL</sequence>
<dbReference type="PANTHER" id="PTHR21310">
    <property type="entry name" value="AMINOGLYCOSIDE PHOSPHOTRANSFERASE-RELATED-RELATED"/>
    <property type="match status" value="1"/>
</dbReference>
<reference evidence="2 3" key="1">
    <citation type="journal article" date="2010" name="Int. J. Syst. Evol. Microbiol.">
        <title>Bacillus horneckiae sp. nov., isolated from a spacecraft-assembly clean room.</title>
        <authorList>
            <person name="Vaishampayan P."/>
            <person name="Probst A."/>
            <person name="Krishnamurthi S."/>
            <person name="Ghosh S."/>
            <person name="Osman S."/>
            <person name="McDowall A."/>
            <person name="Ruckmani A."/>
            <person name="Mayilraj S."/>
            <person name="Venkateswaran K."/>
        </authorList>
    </citation>
    <scope>NUCLEOTIDE SEQUENCE [LARGE SCALE GENOMIC DNA]</scope>
    <source>
        <strain evidence="3">1PO1SC</strain>
    </source>
</reference>